<gene>
    <name evidence="2" type="ORF">EVAR_31878_1</name>
</gene>
<keyword evidence="1" id="KW-1133">Transmembrane helix</keyword>
<keyword evidence="1" id="KW-0812">Transmembrane</keyword>
<name>A0A4C1WVA3_EUMVA</name>
<protein>
    <submittedName>
        <fullName evidence="2">Uncharacterized protein</fullName>
    </submittedName>
</protein>
<dbReference type="Proteomes" id="UP000299102">
    <property type="component" value="Unassembled WGS sequence"/>
</dbReference>
<evidence type="ECO:0000313" key="2">
    <source>
        <dbReference type="EMBL" id="GBP55358.1"/>
    </source>
</evidence>
<evidence type="ECO:0000256" key="1">
    <source>
        <dbReference type="SAM" id="Phobius"/>
    </source>
</evidence>
<feature type="transmembrane region" description="Helical" evidence="1">
    <location>
        <begin position="74"/>
        <end position="95"/>
    </location>
</feature>
<keyword evidence="3" id="KW-1185">Reference proteome</keyword>
<sequence length="114" mass="12524">MSNWQMPKEIIPFYVPTTAVIYDVSSDDAPDEPASDWITRVPADSVSSVRTHKSSNVLFHDENLGASEWLGTGWMLLTIVVTGMMIAPASIACSLRCPVIVLTANKIIGQFFHD</sequence>
<evidence type="ECO:0000313" key="3">
    <source>
        <dbReference type="Proteomes" id="UP000299102"/>
    </source>
</evidence>
<dbReference type="EMBL" id="BGZK01000666">
    <property type="protein sequence ID" value="GBP55358.1"/>
    <property type="molecule type" value="Genomic_DNA"/>
</dbReference>
<accession>A0A4C1WVA3</accession>
<comment type="caution">
    <text evidence="2">The sequence shown here is derived from an EMBL/GenBank/DDBJ whole genome shotgun (WGS) entry which is preliminary data.</text>
</comment>
<keyword evidence="1" id="KW-0472">Membrane</keyword>
<dbReference type="AlphaFoldDB" id="A0A4C1WVA3"/>
<reference evidence="2 3" key="1">
    <citation type="journal article" date="2019" name="Commun. Biol.">
        <title>The bagworm genome reveals a unique fibroin gene that provides high tensile strength.</title>
        <authorList>
            <person name="Kono N."/>
            <person name="Nakamura H."/>
            <person name="Ohtoshi R."/>
            <person name="Tomita M."/>
            <person name="Numata K."/>
            <person name="Arakawa K."/>
        </authorList>
    </citation>
    <scope>NUCLEOTIDE SEQUENCE [LARGE SCALE GENOMIC DNA]</scope>
</reference>
<proteinExistence type="predicted"/>
<organism evidence="2 3">
    <name type="scientific">Eumeta variegata</name>
    <name type="common">Bagworm moth</name>
    <name type="synonym">Eumeta japonica</name>
    <dbReference type="NCBI Taxonomy" id="151549"/>
    <lineage>
        <taxon>Eukaryota</taxon>
        <taxon>Metazoa</taxon>
        <taxon>Ecdysozoa</taxon>
        <taxon>Arthropoda</taxon>
        <taxon>Hexapoda</taxon>
        <taxon>Insecta</taxon>
        <taxon>Pterygota</taxon>
        <taxon>Neoptera</taxon>
        <taxon>Endopterygota</taxon>
        <taxon>Lepidoptera</taxon>
        <taxon>Glossata</taxon>
        <taxon>Ditrysia</taxon>
        <taxon>Tineoidea</taxon>
        <taxon>Psychidae</taxon>
        <taxon>Oiketicinae</taxon>
        <taxon>Eumeta</taxon>
    </lineage>
</organism>